<evidence type="ECO:0000259" key="1">
    <source>
        <dbReference type="Pfam" id="PF20958"/>
    </source>
</evidence>
<gene>
    <name evidence="2" type="ORF">O6P32_02995</name>
</gene>
<dbReference type="EMBL" id="JAPZVM010000002">
    <property type="protein sequence ID" value="MCZ8371671.1"/>
    <property type="molecule type" value="Genomic_DNA"/>
</dbReference>
<keyword evidence="2" id="KW-0378">Hydrolase</keyword>
<dbReference type="Gene3D" id="3.20.20.490">
    <property type="entry name" value="GxGYxYP glycoside hydrolase, C-terminal domain"/>
    <property type="match status" value="1"/>
</dbReference>
<dbReference type="InterPro" id="IPR038410">
    <property type="entry name" value="GxGYxYP_C_sf"/>
</dbReference>
<dbReference type="GO" id="GO:0016787">
    <property type="term" value="F:hydrolase activity"/>
    <property type="evidence" value="ECO:0007669"/>
    <property type="project" value="UniProtKB-KW"/>
</dbReference>
<evidence type="ECO:0000313" key="3">
    <source>
        <dbReference type="Proteomes" id="UP001141933"/>
    </source>
</evidence>
<dbReference type="PROSITE" id="PS51257">
    <property type="entry name" value="PROKAR_LIPOPROTEIN"/>
    <property type="match status" value="1"/>
</dbReference>
<dbReference type="Pfam" id="PF20958">
    <property type="entry name" value="GxGYxYP_N_3rd"/>
    <property type="match status" value="1"/>
</dbReference>
<dbReference type="Proteomes" id="UP001141933">
    <property type="component" value="Unassembled WGS sequence"/>
</dbReference>
<dbReference type="RefSeq" id="WP_269876725.1">
    <property type="nucleotide sequence ID" value="NZ_JAPZVM010000002.1"/>
</dbReference>
<organism evidence="2 3">
    <name type="scientific">Phocaeicola acetigenes</name>
    <dbReference type="NCBI Taxonomy" id="3016083"/>
    <lineage>
        <taxon>Bacteria</taxon>
        <taxon>Pseudomonadati</taxon>
        <taxon>Bacteroidota</taxon>
        <taxon>Bacteroidia</taxon>
        <taxon>Bacteroidales</taxon>
        <taxon>Bacteroidaceae</taxon>
        <taxon>Phocaeicola</taxon>
    </lineage>
</organism>
<dbReference type="InterPro" id="IPR048309">
    <property type="entry name" value="GxGYxYP_N_3rd"/>
</dbReference>
<dbReference type="PANTHER" id="PTHR37321">
    <property type="entry name" value="EXPORTED PROTEIN-RELATED"/>
    <property type="match status" value="1"/>
</dbReference>
<sequence length="639" mass="71870">MAKLYIYIIFLLTFVSIACDRNYDSPLDNGKVNAGVNEESPNFYMDLYDPISDEGQYWHPDMIKNLPDKHYELYATSLPNKNEVDVPGGDITAIGGAGLQYHLLCQSLTGINNLAIADNKVSTGMWMDAANSLSSYKDARSYVNMASADWVVWAGNMLTNPDFASLDGGVMNVLGKNYVLTDVKNNPESSVVAVVASHVYKSIIVDVRDEKFFIDNGYKKVYDASQKTTLDSWKEFKQYCNNNALVIMPAQTGELADFVISNKLFAVNLNKEFNTSTGGQNVELLKEVLAWLSPNSLVYGWEPGVGEDEFVNLVSKSGNMVVAIAEYNLPYFAYDYKSRQKSILAKVINPHDIDYSKTDKKFVSYYLSDGPHAGWMMNGFVENYYTDPNIDKVKMSFGITASNISQIAPLQFEKIMNLQKRNTTLIESFGGGYYYSDDFGIDGDRKILLNSLAQKVAAHMRQHRIKVLEQIAHDPKSEEAKEAYQAFVNANNQLEGIIAIQYAPSYAEGNGDILWVTNKDGFDIPVITVRYSIWNMGSYNTERDGTPAYIANKLNAESEDAKFSAVIVHAWSTFKDIGESSDEIAENEEGGEIRGASAAEMCARRLNDDYEVVNIQELIWRVRMHYRPEQTKKYLELYY</sequence>
<name>A0ABT4PF43_9BACT</name>
<feature type="domain" description="GxGYxYP putative glycoside hydrolase third N-terminal" evidence="1">
    <location>
        <begin position="251"/>
        <end position="324"/>
    </location>
</feature>
<accession>A0ABT4PF43</accession>
<reference evidence="2" key="1">
    <citation type="submission" date="2022-12" db="EMBL/GenBank/DDBJ databases">
        <title>Phocaeicola acetigenes sp. nov., isolated feces from a healthy human.</title>
        <authorList>
            <person name="Do H."/>
            <person name="Ha Y.B."/>
            <person name="Kim J.-S."/>
            <person name="Suh M.K."/>
            <person name="Kim H.S."/>
            <person name="Lee J.-S."/>
        </authorList>
    </citation>
    <scope>NUCLEOTIDE SEQUENCE</scope>
    <source>
        <strain evidence="2">KGMB11183</strain>
    </source>
</reference>
<dbReference type="PANTHER" id="PTHR37321:SF1">
    <property type="entry name" value="EXPORTED PROTEIN"/>
    <property type="match status" value="1"/>
</dbReference>
<evidence type="ECO:0000313" key="2">
    <source>
        <dbReference type="EMBL" id="MCZ8371671.1"/>
    </source>
</evidence>
<keyword evidence="3" id="KW-1185">Reference proteome</keyword>
<proteinExistence type="predicted"/>
<comment type="caution">
    <text evidence="2">The sequence shown here is derived from an EMBL/GenBank/DDBJ whole genome shotgun (WGS) entry which is preliminary data.</text>
</comment>
<protein>
    <submittedName>
        <fullName evidence="2">GxGYxYP family putative glycoside hydrolase</fullName>
    </submittedName>
</protein>